<dbReference type="AlphaFoldDB" id="A0A9Q2NUA8"/>
<evidence type="ECO:0000313" key="4">
    <source>
        <dbReference type="Proteomes" id="UP000755667"/>
    </source>
</evidence>
<dbReference type="Gene3D" id="3.40.50.720">
    <property type="entry name" value="NAD(P)-binding Rossmann-like Domain"/>
    <property type="match status" value="1"/>
</dbReference>
<evidence type="ECO:0000313" key="5">
    <source>
        <dbReference type="Proteomes" id="UP000809440"/>
    </source>
</evidence>
<name>A0A9Q2NUA8_9RHOB</name>
<dbReference type="InterPro" id="IPR051783">
    <property type="entry name" value="NAD(P)-dependent_oxidoreduct"/>
</dbReference>
<accession>A0A9Q2NUA8</accession>
<dbReference type="GO" id="GO:0005737">
    <property type="term" value="C:cytoplasm"/>
    <property type="evidence" value="ECO:0007669"/>
    <property type="project" value="TreeGrafter"/>
</dbReference>
<evidence type="ECO:0000259" key="1">
    <source>
        <dbReference type="Pfam" id="PF01370"/>
    </source>
</evidence>
<evidence type="ECO:0000313" key="3">
    <source>
        <dbReference type="EMBL" id="MBM2418479.1"/>
    </source>
</evidence>
<dbReference type="InterPro" id="IPR036291">
    <property type="entry name" value="NAD(P)-bd_dom_sf"/>
</dbReference>
<comment type="caution">
    <text evidence="2">The sequence shown here is derived from an EMBL/GenBank/DDBJ whole genome shotgun (WGS) entry which is preliminary data.</text>
</comment>
<proteinExistence type="predicted"/>
<dbReference type="Proteomes" id="UP000809440">
    <property type="component" value="Unassembled WGS sequence"/>
</dbReference>
<sequence>MGAVNRVLITGATGFIGRATVDAALGAGLEVVAVQRQAGTDRTGVTYVSADLTVRDSVKSLASAMDGCDGVIHLAAAMSGNAEDHARLTIAGTEHVIAAMKHAGVGHLTLASSLAVYDTSKVPIGAALTDLTPRVSADRPRDAYSDAKAKQETLALNASFGSVSLLRPGIVYDANHLWNAHLGVAVGPLLFRSSPDDPLPMCHVQRCAAALVQATTQRLQDTITVVDPNLPTRRAVIAELQKTGWPKLVLPLSWRVLSSAAHVLGPVSSKLPGLLRAPVLRQRLLPMTYRFHAPEHLDLPDASPAWEVAT</sequence>
<keyword evidence="5" id="KW-1185">Reference proteome</keyword>
<evidence type="ECO:0000313" key="2">
    <source>
        <dbReference type="EMBL" id="MBM2413961.1"/>
    </source>
</evidence>
<feature type="domain" description="NAD-dependent epimerase/dehydratase" evidence="1">
    <location>
        <begin position="7"/>
        <end position="169"/>
    </location>
</feature>
<dbReference type="Pfam" id="PF01370">
    <property type="entry name" value="Epimerase"/>
    <property type="match status" value="1"/>
</dbReference>
<dbReference type="SUPFAM" id="SSF51735">
    <property type="entry name" value="NAD(P)-binding Rossmann-fold domains"/>
    <property type="match status" value="1"/>
</dbReference>
<dbReference type="RefSeq" id="WP_171046208.1">
    <property type="nucleotide sequence ID" value="NZ_JAFBWU010000011.1"/>
</dbReference>
<dbReference type="GO" id="GO:0004029">
    <property type="term" value="F:aldehyde dehydrogenase (NAD+) activity"/>
    <property type="evidence" value="ECO:0007669"/>
    <property type="project" value="TreeGrafter"/>
</dbReference>
<gene>
    <name evidence="2" type="ORF">JQX41_16705</name>
    <name evidence="3" type="ORF">JQX48_15955</name>
</gene>
<dbReference type="EMBL" id="JAFBXE010000011">
    <property type="protein sequence ID" value="MBM2413961.1"/>
    <property type="molecule type" value="Genomic_DNA"/>
</dbReference>
<dbReference type="GeneID" id="62641539"/>
<dbReference type="PANTHER" id="PTHR48079:SF6">
    <property type="entry name" value="NAD(P)-BINDING DOMAIN-CONTAINING PROTEIN-RELATED"/>
    <property type="match status" value="1"/>
</dbReference>
<organism evidence="2 4">
    <name type="scientific">Marivita cryptomonadis</name>
    <dbReference type="NCBI Taxonomy" id="505252"/>
    <lineage>
        <taxon>Bacteria</taxon>
        <taxon>Pseudomonadati</taxon>
        <taxon>Pseudomonadota</taxon>
        <taxon>Alphaproteobacteria</taxon>
        <taxon>Rhodobacterales</taxon>
        <taxon>Roseobacteraceae</taxon>
        <taxon>Marivita</taxon>
    </lineage>
</organism>
<dbReference type="PANTHER" id="PTHR48079">
    <property type="entry name" value="PROTEIN YEEZ"/>
    <property type="match status" value="1"/>
</dbReference>
<dbReference type="Proteomes" id="UP000755667">
    <property type="component" value="Unassembled WGS sequence"/>
</dbReference>
<protein>
    <submittedName>
        <fullName evidence="2">NAD(P)-dependent oxidoreductase</fullName>
    </submittedName>
</protein>
<dbReference type="EMBL" id="JAFBXF010000011">
    <property type="protein sequence ID" value="MBM2418479.1"/>
    <property type="molecule type" value="Genomic_DNA"/>
</dbReference>
<dbReference type="InterPro" id="IPR001509">
    <property type="entry name" value="Epimerase_deHydtase"/>
</dbReference>
<reference evidence="2 5" key="1">
    <citation type="submission" date="2021-01" db="EMBL/GenBank/DDBJ databases">
        <title>Diatom-associated Roseobacters Show Island Model of Population Structure.</title>
        <authorList>
            <person name="Qu L."/>
            <person name="Feng X."/>
            <person name="Chen Y."/>
            <person name="Li L."/>
            <person name="Wang X."/>
            <person name="Hu Z."/>
            <person name="Wang H."/>
            <person name="Luo H."/>
        </authorList>
    </citation>
    <scope>NUCLEOTIDE SEQUENCE</scope>
    <source>
        <strain evidence="3 5">CC28-63</strain>
        <strain evidence="2">CC28-69</strain>
    </source>
</reference>